<name>A0A7W8DI21_9BACT</name>
<evidence type="ECO:0000313" key="4">
    <source>
        <dbReference type="Proteomes" id="UP000590740"/>
    </source>
</evidence>
<sequence>MFKDLLSPQNTFIYGIVLCGIFLVQSLWGHWKTKRELKRYKGMLSDKLDLDSKQTQDINKERAALKQENENLRMQIARLNERPDNKLQRELEILARAEKQMIISAPGFAPAWEMAKSAALSQLENEERGQSFPQKIFRKLIGSGSSQTNVALPESAAAAAKNGEATAAAA</sequence>
<comment type="caution">
    <text evidence="3">The sequence shown here is derived from an EMBL/GenBank/DDBJ whole genome shotgun (WGS) entry which is preliminary data.</text>
</comment>
<gene>
    <name evidence="3" type="ORF">HNQ65_000127</name>
</gene>
<reference evidence="3 4" key="1">
    <citation type="submission" date="2020-08" db="EMBL/GenBank/DDBJ databases">
        <title>Genomic Encyclopedia of Type Strains, Phase IV (KMG-IV): sequencing the most valuable type-strain genomes for metagenomic binning, comparative biology and taxonomic classification.</title>
        <authorList>
            <person name="Goeker M."/>
        </authorList>
    </citation>
    <scope>NUCLEOTIDE SEQUENCE [LARGE SCALE GENOMIC DNA]</scope>
    <source>
        <strain evidence="3 4">DSM 12252</strain>
    </source>
</reference>
<dbReference type="AlphaFoldDB" id="A0A7W8DI21"/>
<keyword evidence="2" id="KW-0472">Membrane</keyword>
<dbReference type="EMBL" id="JACHIG010000001">
    <property type="protein sequence ID" value="MBB5030573.1"/>
    <property type="molecule type" value="Genomic_DNA"/>
</dbReference>
<protein>
    <submittedName>
        <fullName evidence="3">Uncharacterized protein</fullName>
    </submittedName>
</protein>
<organism evidence="3 4">
    <name type="scientific">Prosthecobacter vanneervenii</name>
    <dbReference type="NCBI Taxonomy" id="48466"/>
    <lineage>
        <taxon>Bacteria</taxon>
        <taxon>Pseudomonadati</taxon>
        <taxon>Verrucomicrobiota</taxon>
        <taxon>Verrucomicrobiia</taxon>
        <taxon>Verrucomicrobiales</taxon>
        <taxon>Verrucomicrobiaceae</taxon>
        <taxon>Prosthecobacter</taxon>
    </lineage>
</organism>
<evidence type="ECO:0000256" key="1">
    <source>
        <dbReference type="SAM" id="Coils"/>
    </source>
</evidence>
<proteinExistence type="predicted"/>
<keyword evidence="4" id="KW-1185">Reference proteome</keyword>
<keyword evidence="1" id="KW-0175">Coiled coil</keyword>
<feature type="transmembrane region" description="Helical" evidence="2">
    <location>
        <begin position="12"/>
        <end position="31"/>
    </location>
</feature>
<evidence type="ECO:0000256" key="2">
    <source>
        <dbReference type="SAM" id="Phobius"/>
    </source>
</evidence>
<evidence type="ECO:0000313" key="3">
    <source>
        <dbReference type="EMBL" id="MBB5030573.1"/>
    </source>
</evidence>
<accession>A0A7W8DI21</accession>
<dbReference type="Proteomes" id="UP000590740">
    <property type="component" value="Unassembled WGS sequence"/>
</dbReference>
<dbReference type="RefSeq" id="WP_184337352.1">
    <property type="nucleotide sequence ID" value="NZ_JACHIG010000001.1"/>
</dbReference>
<feature type="coiled-coil region" evidence="1">
    <location>
        <begin position="55"/>
        <end position="82"/>
    </location>
</feature>
<keyword evidence="2" id="KW-1133">Transmembrane helix</keyword>
<keyword evidence="2" id="KW-0812">Transmembrane</keyword>